<sequence length="108" mass="11759">MPESLPATTVVRVSRGSFDPGRFAEVDAVNKKTSQYLVPAISRLPGLLHYYVGISPEGSIVNVSVWDSHDHAAQMGQLKEMAVDARGEMEAVDVSFAPIVNYPISWSI</sequence>
<comment type="caution">
    <text evidence="1">The sequence shown here is derived from an EMBL/GenBank/DDBJ whole genome shotgun (WGS) entry which is preliminary data.</text>
</comment>
<reference evidence="1 2" key="1">
    <citation type="journal article" date="2019" name="Int. J. Syst. Evol. Microbiol.">
        <title>The Global Catalogue of Microorganisms (GCM) 10K type strain sequencing project: providing services to taxonomists for standard genome sequencing and annotation.</title>
        <authorList>
            <consortium name="The Broad Institute Genomics Platform"/>
            <consortium name="The Broad Institute Genome Sequencing Center for Infectious Disease"/>
            <person name="Wu L."/>
            <person name="Ma J."/>
        </authorList>
    </citation>
    <scope>NUCLEOTIDE SEQUENCE [LARGE SCALE GENOMIC DNA]</scope>
    <source>
        <strain evidence="1 2">JCM 14718</strain>
    </source>
</reference>
<dbReference type="EMBL" id="BAAANY010000005">
    <property type="protein sequence ID" value="GAA1667174.1"/>
    <property type="molecule type" value="Genomic_DNA"/>
</dbReference>
<evidence type="ECO:0008006" key="3">
    <source>
        <dbReference type="Google" id="ProtNLM"/>
    </source>
</evidence>
<protein>
    <recommendedName>
        <fullName evidence="3">ABM domain-containing protein</fullName>
    </recommendedName>
</protein>
<organism evidence="1 2">
    <name type="scientific">Fodinicola feengrottensis</name>
    <dbReference type="NCBI Taxonomy" id="435914"/>
    <lineage>
        <taxon>Bacteria</taxon>
        <taxon>Bacillati</taxon>
        <taxon>Actinomycetota</taxon>
        <taxon>Actinomycetes</taxon>
        <taxon>Mycobacteriales</taxon>
        <taxon>Fodinicola</taxon>
    </lineage>
</organism>
<dbReference type="SUPFAM" id="SSF54909">
    <property type="entry name" value="Dimeric alpha+beta barrel"/>
    <property type="match status" value="1"/>
</dbReference>
<evidence type="ECO:0000313" key="1">
    <source>
        <dbReference type="EMBL" id="GAA1667174.1"/>
    </source>
</evidence>
<gene>
    <name evidence="1" type="ORF">GCM10009765_15820</name>
</gene>
<keyword evidence="2" id="KW-1185">Reference proteome</keyword>
<accession>A0ABN2G9A5</accession>
<dbReference type="Proteomes" id="UP001500618">
    <property type="component" value="Unassembled WGS sequence"/>
</dbReference>
<dbReference type="RefSeq" id="WP_344308497.1">
    <property type="nucleotide sequence ID" value="NZ_BAAANY010000005.1"/>
</dbReference>
<proteinExistence type="predicted"/>
<evidence type="ECO:0000313" key="2">
    <source>
        <dbReference type="Proteomes" id="UP001500618"/>
    </source>
</evidence>
<dbReference type="InterPro" id="IPR011008">
    <property type="entry name" value="Dimeric_a/b-barrel"/>
</dbReference>
<name>A0ABN2G9A5_9ACTN</name>